<keyword evidence="3" id="KW-0808">Transferase</keyword>
<dbReference type="CDD" id="cd00761">
    <property type="entry name" value="Glyco_tranf_GTA_type"/>
    <property type="match status" value="1"/>
</dbReference>
<gene>
    <name evidence="3" type="ORF">ENP88_01555</name>
</gene>
<dbReference type="Pfam" id="PF00535">
    <property type="entry name" value="Glycos_transf_2"/>
    <property type="match status" value="1"/>
</dbReference>
<sequence length="314" mass="36413">MKALVVILNKDNAEKLRECLQSLVNQSSRICKDFDVLILDGNSRDSSREVSESFEKKFPCIKFKVQEKLGGTGFARREACEYAVKNGYDTIIWGDSENIYSENYIEKMLERLKDCDAVGGLPVVKGGFFAHAFAWYHAIHIIFGLWKLHIPGNNKAERTRIYEICEYPESRRAEDYGFSLLMIKKGIRLKQEIVDAKVFVSLPENLKEIFQWQKSRVKGCAEALRLIDFKPYDMIAWSLFLPLFVISLLLSSIPVFAFLFLILLSFSFYIFFKSLPFIERPRRIFFFAPLFGLMIHSAFSILGLYYYKKLGSKK</sequence>
<feature type="domain" description="Glycosyltransferase 2-like" evidence="2">
    <location>
        <begin position="5"/>
        <end position="126"/>
    </location>
</feature>
<name>A0A7J2TH11_ARCFL</name>
<organism evidence="3">
    <name type="scientific">Archaeoglobus fulgidus</name>
    <dbReference type="NCBI Taxonomy" id="2234"/>
    <lineage>
        <taxon>Archaea</taxon>
        <taxon>Methanobacteriati</taxon>
        <taxon>Methanobacteriota</taxon>
        <taxon>Archaeoglobi</taxon>
        <taxon>Archaeoglobales</taxon>
        <taxon>Archaeoglobaceae</taxon>
        <taxon>Archaeoglobus</taxon>
    </lineage>
</organism>
<dbReference type="InterPro" id="IPR001173">
    <property type="entry name" value="Glyco_trans_2-like"/>
</dbReference>
<feature type="transmembrane region" description="Helical" evidence="1">
    <location>
        <begin position="239"/>
        <end position="272"/>
    </location>
</feature>
<accession>A0A7J2TH11</accession>
<reference evidence="3" key="1">
    <citation type="journal article" date="2020" name="mSystems">
        <title>Genome- and Community-Level Interaction Insights into Carbon Utilization and Element Cycling Functions of Hydrothermarchaeota in Hydrothermal Sediment.</title>
        <authorList>
            <person name="Zhou Z."/>
            <person name="Liu Y."/>
            <person name="Xu W."/>
            <person name="Pan J."/>
            <person name="Luo Z.H."/>
            <person name="Li M."/>
        </authorList>
    </citation>
    <scope>NUCLEOTIDE SEQUENCE [LARGE SCALE GENOMIC DNA]</scope>
    <source>
        <strain evidence="3">SpSt-26</strain>
    </source>
</reference>
<evidence type="ECO:0000256" key="1">
    <source>
        <dbReference type="SAM" id="Phobius"/>
    </source>
</evidence>
<evidence type="ECO:0000259" key="2">
    <source>
        <dbReference type="Pfam" id="PF00535"/>
    </source>
</evidence>
<keyword evidence="1" id="KW-0472">Membrane</keyword>
<comment type="caution">
    <text evidence="3">The sequence shown here is derived from an EMBL/GenBank/DDBJ whole genome shotgun (WGS) entry which is preliminary data.</text>
</comment>
<dbReference type="AlphaFoldDB" id="A0A7J2TH11"/>
<keyword evidence="1" id="KW-0812">Transmembrane</keyword>
<dbReference type="InterPro" id="IPR029044">
    <property type="entry name" value="Nucleotide-diphossugar_trans"/>
</dbReference>
<feature type="transmembrane region" description="Helical" evidence="1">
    <location>
        <begin position="284"/>
        <end position="307"/>
    </location>
</feature>
<evidence type="ECO:0000313" key="3">
    <source>
        <dbReference type="EMBL" id="HEH34847.1"/>
    </source>
</evidence>
<keyword evidence="1" id="KW-1133">Transmembrane helix</keyword>
<dbReference type="Gene3D" id="3.90.550.10">
    <property type="entry name" value="Spore Coat Polysaccharide Biosynthesis Protein SpsA, Chain A"/>
    <property type="match status" value="1"/>
</dbReference>
<dbReference type="EMBL" id="DSLA01000026">
    <property type="protein sequence ID" value="HEH34847.1"/>
    <property type="molecule type" value="Genomic_DNA"/>
</dbReference>
<dbReference type="SUPFAM" id="SSF53448">
    <property type="entry name" value="Nucleotide-diphospho-sugar transferases"/>
    <property type="match status" value="1"/>
</dbReference>
<proteinExistence type="predicted"/>
<dbReference type="GO" id="GO:0016740">
    <property type="term" value="F:transferase activity"/>
    <property type="evidence" value="ECO:0007669"/>
    <property type="project" value="UniProtKB-KW"/>
</dbReference>
<protein>
    <submittedName>
        <fullName evidence="3">Glycosyltransferase family 2 protein</fullName>
    </submittedName>
</protein>